<reference evidence="2 3" key="1">
    <citation type="submission" date="2015-07" db="EMBL/GenBank/DDBJ databases">
        <title>The draft genome sequence of Leadbetterella sp. JN14-9.</title>
        <authorList>
            <person name="Liu Y."/>
            <person name="Du J."/>
            <person name="Shao Z."/>
        </authorList>
    </citation>
    <scope>NUCLEOTIDE SEQUENCE [LARGE SCALE GENOMIC DNA]</scope>
    <source>
        <strain evidence="2 3">JN14-9</strain>
    </source>
</reference>
<evidence type="ECO:0008006" key="4">
    <source>
        <dbReference type="Google" id="ProtNLM"/>
    </source>
</evidence>
<dbReference type="EMBL" id="LGTQ01000010">
    <property type="protein sequence ID" value="KPM47726.1"/>
    <property type="molecule type" value="Genomic_DNA"/>
</dbReference>
<proteinExistence type="predicted"/>
<dbReference type="STRING" id="1605367.AFM12_14530"/>
<gene>
    <name evidence="2" type="ORF">AFM12_14530</name>
</gene>
<feature type="transmembrane region" description="Helical" evidence="1">
    <location>
        <begin position="7"/>
        <end position="27"/>
    </location>
</feature>
<keyword evidence="3" id="KW-1185">Reference proteome</keyword>
<dbReference type="OrthoDB" id="1100174at2"/>
<dbReference type="AlphaFoldDB" id="A0A0P7BB76"/>
<dbReference type="Pfam" id="PF11188">
    <property type="entry name" value="DUF2975"/>
    <property type="match status" value="1"/>
</dbReference>
<accession>A0A0P7BB76</accession>
<dbReference type="InterPro" id="IPR021354">
    <property type="entry name" value="DUF2975"/>
</dbReference>
<dbReference type="Proteomes" id="UP000050454">
    <property type="component" value="Unassembled WGS sequence"/>
</dbReference>
<feature type="transmembrane region" description="Helical" evidence="1">
    <location>
        <begin position="92"/>
        <end position="109"/>
    </location>
</feature>
<keyword evidence="1" id="KW-0472">Membrane</keyword>
<keyword evidence="1" id="KW-0812">Transmembrane</keyword>
<dbReference type="RefSeq" id="WP_055149549.1">
    <property type="nucleotide sequence ID" value="NZ_JXSZ01000010.1"/>
</dbReference>
<evidence type="ECO:0000256" key="1">
    <source>
        <dbReference type="SAM" id="Phobius"/>
    </source>
</evidence>
<feature type="transmembrane region" description="Helical" evidence="1">
    <location>
        <begin position="47"/>
        <end position="72"/>
    </location>
</feature>
<keyword evidence="1" id="KW-1133">Transmembrane helix</keyword>
<sequence>MKKLPLVFLKGVIILIAMATLAFLIFFPPQEGRARDLDLLSIYLDPVILYAYAASIAFFTALYKAFQLLGLIGDQKIFTPEAVKALRGIRNCALILGGSIILLAVFIRITHSAEDDPAGFIAMSLVLSFAALVVATAAAIFGRVLHGAIDIKSENELTI</sequence>
<organism evidence="2 3">
    <name type="scientific">Jiulongibacter sediminis</name>
    <dbReference type="NCBI Taxonomy" id="1605367"/>
    <lineage>
        <taxon>Bacteria</taxon>
        <taxon>Pseudomonadati</taxon>
        <taxon>Bacteroidota</taxon>
        <taxon>Cytophagia</taxon>
        <taxon>Cytophagales</taxon>
        <taxon>Leadbetterellaceae</taxon>
        <taxon>Jiulongibacter</taxon>
    </lineage>
</organism>
<evidence type="ECO:0000313" key="3">
    <source>
        <dbReference type="Proteomes" id="UP000050454"/>
    </source>
</evidence>
<protein>
    <recommendedName>
        <fullName evidence="4">DUF2975 domain-containing protein</fullName>
    </recommendedName>
</protein>
<name>A0A0P7BB76_9BACT</name>
<comment type="caution">
    <text evidence="2">The sequence shown here is derived from an EMBL/GenBank/DDBJ whole genome shotgun (WGS) entry which is preliminary data.</text>
</comment>
<feature type="transmembrane region" description="Helical" evidence="1">
    <location>
        <begin position="121"/>
        <end position="142"/>
    </location>
</feature>
<evidence type="ECO:0000313" key="2">
    <source>
        <dbReference type="EMBL" id="KPM47726.1"/>
    </source>
</evidence>